<dbReference type="Proteomes" id="UP000237222">
    <property type="component" value="Unassembled WGS sequence"/>
</dbReference>
<keyword evidence="3" id="KW-0808">Transferase</keyword>
<evidence type="ECO:0000259" key="5">
    <source>
        <dbReference type="Pfam" id="PF10672"/>
    </source>
</evidence>
<dbReference type="AlphaFoldDB" id="A0A2S4HEQ5"/>
<proteinExistence type="predicted"/>
<dbReference type="GO" id="GO:0006364">
    <property type="term" value="P:rRNA processing"/>
    <property type="evidence" value="ECO:0007669"/>
    <property type="project" value="UniProtKB-KW"/>
</dbReference>
<evidence type="ECO:0000313" key="7">
    <source>
        <dbReference type="Proteomes" id="UP000237222"/>
    </source>
</evidence>
<evidence type="ECO:0000256" key="1">
    <source>
        <dbReference type="ARBA" id="ARBA00022552"/>
    </source>
</evidence>
<comment type="caution">
    <text evidence="6">The sequence shown here is derived from an EMBL/GenBank/DDBJ whole genome shotgun (WGS) entry which is preliminary data.</text>
</comment>
<dbReference type="PANTHER" id="PTHR43042">
    <property type="entry name" value="SAM-DEPENDENT METHYLTRANSFERASE"/>
    <property type="match status" value="1"/>
</dbReference>
<dbReference type="InterPro" id="IPR019614">
    <property type="entry name" value="SAM-dep_methyl-trfase"/>
</dbReference>
<dbReference type="PANTHER" id="PTHR43042:SF3">
    <property type="entry name" value="RIBOSOMAL RNA LARGE SUBUNIT METHYLTRANSFERASE YWBD-RELATED"/>
    <property type="match status" value="1"/>
</dbReference>
<dbReference type="InterPro" id="IPR029063">
    <property type="entry name" value="SAM-dependent_MTases_sf"/>
</dbReference>
<keyword evidence="4" id="KW-0949">S-adenosyl-L-methionine</keyword>
<evidence type="ECO:0000313" key="6">
    <source>
        <dbReference type="EMBL" id="POP52473.1"/>
    </source>
</evidence>
<dbReference type="GO" id="GO:0032259">
    <property type="term" value="P:methylation"/>
    <property type="evidence" value="ECO:0007669"/>
    <property type="project" value="UniProtKB-KW"/>
</dbReference>
<keyword evidence="2 6" id="KW-0489">Methyltransferase</keyword>
<dbReference type="EMBL" id="PQGG01000028">
    <property type="protein sequence ID" value="POP52473.1"/>
    <property type="molecule type" value="Genomic_DNA"/>
</dbReference>
<gene>
    <name evidence="6" type="ORF">C0068_11655</name>
</gene>
<protein>
    <submittedName>
        <fullName evidence="6">Methyltransferase</fullName>
    </submittedName>
</protein>
<feature type="domain" description="S-adenosylmethionine-dependent methyltransferase" evidence="5">
    <location>
        <begin position="26"/>
        <end position="306"/>
    </location>
</feature>
<dbReference type="CDD" id="cd02440">
    <property type="entry name" value="AdoMet_MTases"/>
    <property type="match status" value="1"/>
</dbReference>
<evidence type="ECO:0000256" key="2">
    <source>
        <dbReference type="ARBA" id="ARBA00022603"/>
    </source>
</evidence>
<dbReference type="Pfam" id="PF10672">
    <property type="entry name" value="Methyltrans_SAM"/>
    <property type="match status" value="1"/>
</dbReference>
<evidence type="ECO:0000256" key="4">
    <source>
        <dbReference type="ARBA" id="ARBA00022691"/>
    </source>
</evidence>
<dbReference type="SUPFAM" id="SSF53335">
    <property type="entry name" value="S-adenosyl-L-methionine-dependent methyltransferases"/>
    <property type="match status" value="1"/>
</dbReference>
<dbReference type="Gene3D" id="3.40.50.150">
    <property type="entry name" value="Vaccinia Virus protein VP39"/>
    <property type="match status" value="1"/>
</dbReference>
<reference evidence="6" key="1">
    <citation type="submission" date="2018-01" db="EMBL/GenBank/DDBJ databases">
        <authorList>
            <person name="Yu X.-D."/>
        </authorList>
    </citation>
    <scope>NUCLEOTIDE SEQUENCE</scope>
    <source>
        <strain evidence="6">ZX-21</strain>
    </source>
</reference>
<evidence type="ECO:0000256" key="3">
    <source>
        <dbReference type="ARBA" id="ARBA00022679"/>
    </source>
</evidence>
<dbReference type="GO" id="GO:0008168">
    <property type="term" value="F:methyltransferase activity"/>
    <property type="evidence" value="ECO:0007669"/>
    <property type="project" value="UniProtKB-KW"/>
</dbReference>
<organism evidence="6 7">
    <name type="scientific">Zhongshania marina</name>
    <dbReference type="NCBI Taxonomy" id="2304603"/>
    <lineage>
        <taxon>Bacteria</taxon>
        <taxon>Pseudomonadati</taxon>
        <taxon>Pseudomonadota</taxon>
        <taxon>Gammaproteobacteria</taxon>
        <taxon>Cellvibrionales</taxon>
        <taxon>Spongiibacteraceae</taxon>
        <taxon>Zhongshania</taxon>
    </lineage>
</organism>
<accession>A0A2S4HEQ5</accession>
<name>A0A2S4HEQ5_9GAMM</name>
<sequence>MVTDFQEFEKLTCFSDWQLAAEKGAQRLFHGRGQCYLGFEFFTIDYFEPLLWIVLYREPEPEFWAQFCAALQAKFAKECTAAIVQNRYDKASSSYCLWGENLDSYLAQEGAYRFQLDLSGKQNIGYFMDMQPARAWLAERAEGRRVLNLFSYTCAFSVAAEQAGAASIVNIDMSKPALSVGRENHKLNPVARASELRFLSHNILKSWGRLKKLGPFDILICDPPSRQLGSFDAINDYKKLVRQFPDLLPEGGDILVCLNAPYLGQAFLESVMREYCPGARFVSRLAGRDDFPEADSDAALKVLHYRL</sequence>
<keyword evidence="1" id="KW-0698">rRNA processing</keyword>